<dbReference type="InterPro" id="IPR027410">
    <property type="entry name" value="TCP-1-like_intermed_sf"/>
</dbReference>
<dbReference type="Pfam" id="PF00118">
    <property type="entry name" value="Cpn60_TCP1"/>
    <property type="match status" value="1"/>
</dbReference>
<dbReference type="Gene3D" id="3.30.260.10">
    <property type="entry name" value="TCP-1-like chaperonin intermediate domain"/>
    <property type="match status" value="1"/>
</dbReference>
<keyword evidence="9" id="KW-1185">Reference proteome</keyword>
<dbReference type="Gene3D" id="3.50.7.10">
    <property type="entry name" value="GroEL"/>
    <property type="match status" value="1"/>
</dbReference>
<dbReference type="InterPro" id="IPR027409">
    <property type="entry name" value="GroEL-like_apical_dom_sf"/>
</dbReference>
<dbReference type="STRING" id="461836.A0A0L0D236"/>
<feature type="region of interest" description="Disordered" evidence="7">
    <location>
        <begin position="285"/>
        <end position="304"/>
    </location>
</feature>
<dbReference type="AlphaFoldDB" id="A0A0L0D236"/>
<evidence type="ECO:0000313" key="9">
    <source>
        <dbReference type="Proteomes" id="UP000054408"/>
    </source>
</evidence>
<evidence type="ECO:0000256" key="7">
    <source>
        <dbReference type="SAM" id="MobiDB-lite"/>
    </source>
</evidence>
<evidence type="ECO:0000313" key="8">
    <source>
        <dbReference type="EMBL" id="KNC46342.1"/>
    </source>
</evidence>
<evidence type="ECO:0000256" key="4">
    <source>
        <dbReference type="ARBA" id="ARBA00022741"/>
    </source>
</evidence>
<dbReference type="InterPro" id="IPR002423">
    <property type="entry name" value="Cpn60/GroEL/TCP-1"/>
</dbReference>
<evidence type="ECO:0000256" key="6">
    <source>
        <dbReference type="ARBA" id="ARBA00023186"/>
    </source>
</evidence>
<gene>
    <name evidence="8" type="ORF">AMSG_02794</name>
</gene>
<dbReference type="GO" id="GO:0005524">
    <property type="term" value="F:ATP binding"/>
    <property type="evidence" value="ECO:0007669"/>
    <property type="project" value="UniProtKB-KW"/>
</dbReference>
<protein>
    <submittedName>
        <fullName evidence="8">Chaperonin containing TCP1</fullName>
    </submittedName>
</protein>
<dbReference type="GO" id="GO:0005737">
    <property type="term" value="C:cytoplasm"/>
    <property type="evidence" value="ECO:0007669"/>
    <property type="project" value="UniProtKB-SubCell"/>
</dbReference>
<organism evidence="8 9">
    <name type="scientific">Thecamonas trahens ATCC 50062</name>
    <dbReference type="NCBI Taxonomy" id="461836"/>
    <lineage>
        <taxon>Eukaryota</taxon>
        <taxon>Apusozoa</taxon>
        <taxon>Apusomonadida</taxon>
        <taxon>Apusomonadidae</taxon>
        <taxon>Thecamonas</taxon>
    </lineage>
</organism>
<keyword evidence="6" id="KW-0143">Chaperone</keyword>
<evidence type="ECO:0000256" key="1">
    <source>
        <dbReference type="ARBA" id="ARBA00004496"/>
    </source>
</evidence>
<evidence type="ECO:0000256" key="5">
    <source>
        <dbReference type="ARBA" id="ARBA00022840"/>
    </source>
</evidence>
<keyword evidence="5" id="KW-0067">ATP-binding</keyword>
<dbReference type="eggNOG" id="KOG0359">
    <property type="taxonomic scope" value="Eukaryota"/>
</dbReference>
<evidence type="ECO:0000256" key="2">
    <source>
        <dbReference type="ARBA" id="ARBA00008020"/>
    </source>
</evidence>
<dbReference type="EMBL" id="GL349442">
    <property type="protein sequence ID" value="KNC46342.1"/>
    <property type="molecule type" value="Genomic_DNA"/>
</dbReference>
<comment type="similarity">
    <text evidence="2">Belongs to the TCP-1 chaperonin family.</text>
</comment>
<dbReference type="RefSeq" id="XP_013760635.1">
    <property type="nucleotide sequence ID" value="XM_013905181.1"/>
</dbReference>
<dbReference type="FunFam" id="3.50.7.10:FF:000004">
    <property type="entry name" value="T-complex protein 1 subunit zeta"/>
    <property type="match status" value="1"/>
</dbReference>
<accession>A0A0L0D236</accession>
<comment type="subcellular location">
    <subcellularLocation>
        <location evidence="1">Cytoplasm</location>
    </subcellularLocation>
</comment>
<feature type="compositionally biased region" description="Basic and acidic residues" evidence="7">
    <location>
        <begin position="287"/>
        <end position="297"/>
    </location>
</feature>
<dbReference type="PANTHER" id="PTHR11353">
    <property type="entry name" value="CHAPERONIN"/>
    <property type="match status" value="1"/>
</dbReference>
<dbReference type="Proteomes" id="UP000054408">
    <property type="component" value="Unassembled WGS sequence"/>
</dbReference>
<name>A0A0L0D236_THETB</name>
<dbReference type="InterPro" id="IPR017998">
    <property type="entry name" value="Chaperone_TCP-1"/>
</dbReference>
<dbReference type="SUPFAM" id="SSF52029">
    <property type="entry name" value="GroEL apical domain-like"/>
    <property type="match status" value="1"/>
</dbReference>
<dbReference type="SUPFAM" id="SSF54849">
    <property type="entry name" value="GroEL-intermediate domain like"/>
    <property type="match status" value="1"/>
</dbReference>
<reference evidence="8 9" key="1">
    <citation type="submission" date="2010-05" db="EMBL/GenBank/DDBJ databases">
        <title>The Genome Sequence of Thecamonas trahens ATCC 50062.</title>
        <authorList>
            <consortium name="The Broad Institute Genome Sequencing Platform"/>
            <person name="Russ C."/>
            <person name="Cuomo C."/>
            <person name="Shea T."/>
            <person name="Young S.K."/>
            <person name="Zeng Q."/>
            <person name="Koehrsen M."/>
            <person name="Haas B."/>
            <person name="Borodovsky M."/>
            <person name="Guigo R."/>
            <person name="Alvarado L."/>
            <person name="Berlin A."/>
            <person name="Bochicchio J."/>
            <person name="Borenstein D."/>
            <person name="Chapman S."/>
            <person name="Chen Z."/>
            <person name="Freedman E."/>
            <person name="Gellesch M."/>
            <person name="Goldberg J."/>
            <person name="Griggs A."/>
            <person name="Gujja S."/>
            <person name="Heilman E."/>
            <person name="Heiman D."/>
            <person name="Hepburn T."/>
            <person name="Howarth C."/>
            <person name="Jen D."/>
            <person name="Larson L."/>
            <person name="Mehta T."/>
            <person name="Park D."/>
            <person name="Pearson M."/>
            <person name="Roberts A."/>
            <person name="Saif S."/>
            <person name="Shenoy N."/>
            <person name="Sisk P."/>
            <person name="Stolte C."/>
            <person name="Sykes S."/>
            <person name="Thomson T."/>
            <person name="Walk T."/>
            <person name="White J."/>
            <person name="Yandava C."/>
            <person name="Burger G."/>
            <person name="Gray M.W."/>
            <person name="Holland P.W.H."/>
            <person name="King N."/>
            <person name="Lang F.B.F."/>
            <person name="Roger A.J."/>
            <person name="Ruiz-Trillo I."/>
            <person name="Lander E."/>
            <person name="Nusbaum C."/>
        </authorList>
    </citation>
    <scope>NUCLEOTIDE SEQUENCE [LARGE SCALE GENOMIC DNA]</scope>
    <source>
        <strain evidence="8 9">ATCC 50062</strain>
    </source>
</reference>
<keyword evidence="4" id="KW-0547">Nucleotide-binding</keyword>
<dbReference type="OMA" id="NCHILIC"/>
<dbReference type="OrthoDB" id="10052040at2759"/>
<evidence type="ECO:0000256" key="3">
    <source>
        <dbReference type="ARBA" id="ARBA00022490"/>
    </source>
</evidence>
<dbReference type="FunFam" id="3.30.260.10:FF:000017">
    <property type="entry name" value="T-complex protein 1 subunit zeta"/>
    <property type="match status" value="1"/>
</dbReference>
<keyword evidence="3" id="KW-0963">Cytoplasm</keyword>
<dbReference type="GO" id="GO:0140662">
    <property type="term" value="F:ATP-dependent protein folding chaperone"/>
    <property type="evidence" value="ECO:0007669"/>
    <property type="project" value="InterPro"/>
</dbReference>
<proteinExistence type="inferred from homology"/>
<sequence length="318" mass="35433">MDVNIDRELLMQVARSSLHTKLAPALAEQLTSIVVDAVLTIQREGKQIDLFMVEIMSMLHKTAADTKLIKGLVLDHGARHPGMLKYQDNCHILICNVSLEYEKTELNSGFFYASPEEREKMVQAERRFVQERVEKIIAFKESVCTDEKSGFVVINQKGIDPQALDLLCRAGIVALRRAKRRNMERLALACGGYAVNSVDDLEPECLGYAGKVYETVLGEDKYTFVEDVTNPFSCTVLIKGPNAHTVAQIKDAVRDGLRAVKNTIEDGTALPRRRCRVLALGQADGVQEDRERQDPPRCRGLCPGPADHPQDACRQLGL</sequence>
<dbReference type="GeneID" id="25562446"/>